<organism evidence="3 4">
    <name type="scientific">Carpinus fangiana</name>
    <dbReference type="NCBI Taxonomy" id="176857"/>
    <lineage>
        <taxon>Eukaryota</taxon>
        <taxon>Viridiplantae</taxon>
        <taxon>Streptophyta</taxon>
        <taxon>Embryophyta</taxon>
        <taxon>Tracheophyta</taxon>
        <taxon>Spermatophyta</taxon>
        <taxon>Magnoliopsida</taxon>
        <taxon>eudicotyledons</taxon>
        <taxon>Gunneridae</taxon>
        <taxon>Pentapetalae</taxon>
        <taxon>rosids</taxon>
        <taxon>fabids</taxon>
        <taxon>Fagales</taxon>
        <taxon>Betulaceae</taxon>
        <taxon>Carpinus</taxon>
    </lineage>
</organism>
<reference evidence="3 4" key="1">
    <citation type="submission" date="2019-06" db="EMBL/GenBank/DDBJ databases">
        <title>A chromosomal-level reference genome of Carpinus fangiana (Coryloideae, Betulaceae).</title>
        <authorList>
            <person name="Yang X."/>
            <person name="Wang Z."/>
            <person name="Zhang L."/>
            <person name="Hao G."/>
            <person name="Liu J."/>
            <person name="Yang Y."/>
        </authorList>
    </citation>
    <scope>NUCLEOTIDE SEQUENCE [LARGE SCALE GENOMIC DNA]</scope>
    <source>
        <strain evidence="3">Cfa_2016G</strain>
        <tissue evidence="3">Leaf</tissue>
    </source>
</reference>
<protein>
    <recommendedName>
        <fullName evidence="2">AAA-type ATPase N-terminal domain-containing protein</fullName>
    </recommendedName>
</protein>
<gene>
    <name evidence="3" type="ORF">FH972_015012</name>
</gene>
<evidence type="ECO:0000259" key="2">
    <source>
        <dbReference type="Pfam" id="PF14363"/>
    </source>
</evidence>
<accession>A0A5N6RBC5</accession>
<evidence type="ECO:0000313" key="3">
    <source>
        <dbReference type="EMBL" id="KAE8076355.1"/>
    </source>
</evidence>
<name>A0A5N6RBC5_9ROSI</name>
<dbReference type="AlphaFoldDB" id="A0A5N6RBC5"/>
<dbReference type="Pfam" id="PF14363">
    <property type="entry name" value="AAA_assoc"/>
    <property type="match status" value="1"/>
</dbReference>
<keyword evidence="4" id="KW-1185">Reference proteome</keyword>
<proteinExistence type="predicted"/>
<dbReference type="InterPro" id="IPR025753">
    <property type="entry name" value="AAA_N_dom"/>
</dbReference>
<evidence type="ECO:0000313" key="4">
    <source>
        <dbReference type="Proteomes" id="UP000327013"/>
    </source>
</evidence>
<evidence type="ECO:0000256" key="1">
    <source>
        <dbReference type="SAM" id="MobiDB-lite"/>
    </source>
</evidence>
<sequence>MGPTFNEESHVRPVGQEIQFPLAPVEPTIRGNVRKWKKKARRVGGNESPVNNHTPIGGKRRGFNDNDEFENYQLSKRGKGVSIYLCTKISPTIERLKICKIPKEKNMTIWLEKGEKIVDTYEGVELSCFYLLQFRFRRETHQGERATCDGNRVGEARYGGWKKPCPVVEKVGMGRGDLGLYGRWI</sequence>
<feature type="domain" description="AAA-type ATPase N-terminal" evidence="2">
    <location>
        <begin position="68"/>
        <end position="126"/>
    </location>
</feature>
<dbReference type="Proteomes" id="UP000327013">
    <property type="component" value="Chromosome 6"/>
</dbReference>
<dbReference type="EMBL" id="CM017326">
    <property type="protein sequence ID" value="KAE8076355.1"/>
    <property type="molecule type" value="Genomic_DNA"/>
</dbReference>
<feature type="region of interest" description="Disordered" evidence="1">
    <location>
        <begin position="40"/>
        <end position="64"/>
    </location>
</feature>